<dbReference type="AlphaFoldDB" id="A0A3G2T3J9"/>
<evidence type="ECO:0000313" key="2">
    <source>
        <dbReference type="EMBL" id="AYO54843.1"/>
    </source>
</evidence>
<dbReference type="InterPro" id="IPR028983">
    <property type="entry name" value="PA2201-like_C"/>
</dbReference>
<sequence length="274" mass="32375">MYHIDFQQTLEQLHQQLKQIEIADPSTWNISTNGSMQHWQDIISQIEDTLESELFWFDTEHDFSEYDIYSFIEQAMLLKDFCLEMTYLLRLSYDLGVDRELRAELYHTILDLWFAYADLLLFIQSEDETYSTIALNLDVDYSFALLLLNCAIVLDQGESVVKIVDGLLHYQNDRLLDILSYPYFENPSISEDYQITYPYQQLDSILNTTVDEKTISTYLTRIAQDQESGRYFEKKRFHKLSVLGQWSFEVLGLCAVYQIAPTLFKDFKSMPYTF</sequence>
<name>A0A3G2T3J9_9GAMM</name>
<evidence type="ECO:0000313" key="3">
    <source>
        <dbReference type="Proteomes" id="UP000279962"/>
    </source>
</evidence>
<accession>A0A3G2T3J9</accession>
<evidence type="ECO:0000259" key="1">
    <source>
        <dbReference type="Pfam" id="PF08929"/>
    </source>
</evidence>
<dbReference type="RefSeq" id="WP_087553978.1">
    <property type="nucleotide sequence ID" value="NZ_CP033133.1"/>
</dbReference>
<dbReference type="SUPFAM" id="SSF140731">
    <property type="entry name" value="PA2201 C-terminal domain-like"/>
    <property type="match status" value="1"/>
</dbReference>
<organism evidence="2 3">
    <name type="scientific">Acinetobacter wuhouensis</name>
    <dbReference type="NCBI Taxonomy" id="1879050"/>
    <lineage>
        <taxon>Bacteria</taxon>
        <taxon>Pseudomonadati</taxon>
        <taxon>Pseudomonadota</taxon>
        <taxon>Gammaproteobacteria</taxon>
        <taxon>Moraxellales</taxon>
        <taxon>Moraxellaceae</taxon>
        <taxon>Acinetobacter</taxon>
    </lineage>
</organism>
<dbReference type="EMBL" id="CP033133">
    <property type="protein sequence ID" value="AYO54843.1"/>
    <property type="molecule type" value="Genomic_DNA"/>
</dbReference>
<dbReference type="Pfam" id="PF08929">
    <property type="entry name" value="PoNi_C"/>
    <property type="match status" value="1"/>
</dbReference>
<proteinExistence type="predicted"/>
<dbReference type="InterPro" id="IPR015025">
    <property type="entry name" value="PoNi_C"/>
</dbReference>
<reference evidence="2 3" key="1">
    <citation type="submission" date="2018-10" db="EMBL/GenBank/DDBJ databases">
        <title>The complete genome of Acinetobacter wuhouensis strain WCHAW010062.</title>
        <authorList>
            <person name="Hu Y."/>
            <person name="Long H."/>
            <person name="Feng Y."/>
            <person name="Zong Z."/>
        </authorList>
    </citation>
    <scope>NUCLEOTIDE SEQUENCE [LARGE SCALE GENOMIC DNA]</scope>
    <source>
        <strain evidence="2 3">WCHAW010062</strain>
    </source>
</reference>
<dbReference type="Gene3D" id="1.10.3920.10">
    <property type="entry name" value="PA2201 C-terminal domain-like"/>
    <property type="match status" value="1"/>
</dbReference>
<feature type="domain" description="PoNi C-terminal" evidence="1">
    <location>
        <begin position="172"/>
        <end position="272"/>
    </location>
</feature>
<dbReference type="Proteomes" id="UP000279962">
    <property type="component" value="Chromosome"/>
</dbReference>
<protein>
    <submittedName>
        <fullName evidence="2">DUF1911 domain-containing protein</fullName>
    </submittedName>
</protein>
<gene>
    <name evidence="2" type="ORF">CDG68_14805</name>
</gene>